<proteinExistence type="predicted"/>
<reference evidence="1" key="1">
    <citation type="submission" date="2023-04" db="EMBL/GenBank/DDBJ databases">
        <title>Draft Genome sequencing of Naganishia species isolated from polar environments using Oxford Nanopore Technology.</title>
        <authorList>
            <person name="Leo P."/>
            <person name="Venkateswaran K."/>
        </authorList>
    </citation>
    <scope>NUCLEOTIDE SEQUENCE</scope>
    <source>
        <strain evidence="1">MNA-CCFEE 5423</strain>
    </source>
</reference>
<sequence length="346" mass="38927">MNTLRSRTGRGITGFLRPSSNTFSTAVPSRKVLTSASPYIRPFGDPNDATLAGKKEDFLYFPDFFEEAEQEILLKLALWKLDRVDSSRRRRRRTSKATTEGSAGSPDRSIGLQRLFEDTSAYGFEDGHFDSVITKYRESLLTAFPNPSTINAPSYPSILKRIYDMLPRSAGSELARDLYYDKVLPSQTPNTNDTSDRPFEQPLQTSTHALHLSPEGHILPHVDNVDASGTVIIGVSLGAERILRLEEATQDGSKTNITHRGWDVLLKSGSLYLQKLRFDIIAHPPRIDLHRDSIRYNYAHSILPYGPESQWNGSSLTPGHRVSLMIRLMQDAEQDPEKNLMQIIPQ</sequence>
<name>A0ACC2W0R9_9TREE</name>
<comment type="caution">
    <text evidence="1">The sequence shown here is derived from an EMBL/GenBank/DDBJ whole genome shotgun (WGS) entry which is preliminary data.</text>
</comment>
<evidence type="ECO:0000313" key="2">
    <source>
        <dbReference type="Proteomes" id="UP001227268"/>
    </source>
</evidence>
<accession>A0ACC2W0R9</accession>
<dbReference type="EMBL" id="JASBWT010000005">
    <property type="protein sequence ID" value="KAJ9104456.1"/>
    <property type="molecule type" value="Genomic_DNA"/>
</dbReference>
<keyword evidence="2" id="KW-1185">Reference proteome</keyword>
<dbReference type="Proteomes" id="UP001227268">
    <property type="component" value="Unassembled WGS sequence"/>
</dbReference>
<gene>
    <name evidence="1" type="ORF">QFC21_001951</name>
</gene>
<protein>
    <submittedName>
        <fullName evidence="1">Uncharacterized protein</fullName>
    </submittedName>
</protein>
<evidence type="ECO:0000313" key="1">
    <source>
        <dbReference type="EMBL" id="KAJ9104456.1"/>
    </source>
</evidence>
<organism evidence="1 2">
    <name type="scientific">Naganishia friedmannii</name>
    <dbReference type="NCBI Taxonomy" id="89922"/>
    <lineage>
        <taxon>Eukaryota</taxon>
        <taxon>Fungi</taxon>
        <taxon>Dikarya</taxon>
        <taxon>Basidiomycota</taxon>
        <taxon>Agaricomycotina</taxon>
        <taxon>Tremellomycetes</taxon>
        <taxon>Filobasidiales</taxon>
        <taxon>Filobasidiaceae</taxon>
        <taxon>Naganishia</taxon>
    </lineage>
</organism>